<dbReference type="Proteomes" id="UP000280960">
    <property type="component" value="Chromosome"/>
</dbReference>
<keyword evidence="2" id="KW-1185">Reference proteome</keyword>
<evidence type="ECO:0000313" key="2">
    <source>
        <dbReference type="Proteomes" id="UP000280960"/>
    </source>
</evidence>
<evidence type="ECO:0000313" key="1">
    <source>
        <dbReference type="EMBL" id="AYO30811.1"/>
    </source>
</evidence>
<reference evidence="1 2" key="1">
    <citation type="submission" date="2018-10" db="EMBL/GenBank/DDBJ databases">
        <authorList>
            <person name="Zhang X."/>
        </authorList>
    </citation>
    <scope>NUCLEOTIDE SEQUENCE [LARGE SCALE GENOMIC DNA]</scope>
    <source>
        <strain evidence="1 2">SK-G1</strain>
    </source>
</reference>
<dbReference type="EMBL" id="CP033169">
    <property type="protein sequence ID" value="AYO30811.1"/>
    <property type="molecule type" value="Genomic_DNA"/>
</dbReference>
<protein>
    <submittedName>
        <fullName evidence="1">DUF2190 family protein</fullName>
    </submittedName>
</protein>
<organism evidence="1 2">
    <name type="scientific">Biomaibacter acetigenes</name>
    <dbReference type="NCBI Taxonomy" id="2316383"/>
    <lineage>
        <taxon>Bacteria</taxon>
        <taxon>Bacillati</taxon>
        <taxon>Bacillota</taxon>
        <taxon>Clostridia</taxon>
        <taxon>Thermosediminibacterales</taxon>
        <taxon>Tepidanaerobacteraceae</taxon>
        <taxon>Biomaibacter</taxon>
    </lineage>
</organism>
<gene>
    <name evidence="1" type="ORF">D2962_09485</name>
</gene>
<proteinExistence type="predicted"/>
<dbReference type="AlphaFoldDB" id="A0A3G2R5Y1"/>
<accession>A0A3G2R5Y1</accession>
<dbReference type="InterPro" id="IPR011231">
    <property type="entry name" value="Phage_VT1-Sakai_H0018"/>
</dbReference>
<dbReference type="KEGG" id="bacg:D2962_09485"/>
<dbReference type="Pfam" id="PF09956">
    <property type="entry name" value="Phage_cement_2"/>
    <property type="match status" value="1"/>
</dbReference>
<dbReference type="RefSeq" id="WP_122014829.1">
    <property type="nucleotide sequence ID" value="NZ_CP033169.1"/>
</dbReference>
<name>A0A3G2R5Y1_9FIRM</name>
<sequence>MGRKISDGLSVKVMVPENTTIEQGKFYELDGFFGLAVQSVTTAIGQTAQVVLNIEQAEYETSQITTTDAFNKGDKVYWNATTKLLTTQANPDASGNPQNRPVGRVTVAKDANNVIWFILGPQVQAHA</sequence>